<dbReference type="EMBL" id="QLYR01000003">
    <property type="protein sequence ID" value="RAQ29244.1"/>
    <property type="molecule type" value="Genomic_DNA"/>
</dbReference>
<evidence type="ECO:0000259" key="9">
    <source>
        <dbReference type="PROSITE" id="PS50929"/>
    </source>
</evidence>
<gene>
    <name evidence="10" type="ORF">DPQ25_07100</name>
</gene>
<dbReference type="InterPro" id="IPR017871">
    <property type="entry name" value="ABC_transporter-like_CS"/>
</dbReference>
<keyword evidence="6 7" id="KW-0472">Membrane</keyword>
<organism evidence="10 11">
    <name type="scientific">Hydrogeniiclostridium mannosilyticum</name>
    <dbReference type="NCBI Taxonomy" id="2764322"/>
    <lineage>
        <taxon>Bacteria</taxon>
        <taxon>Bacillati</taxon>
        <taxon>Bacillota</taxon>
        <taxon>Clostridia</taxon>
        <taxon>Eubacteriales</taxon>
        <taxon>Acutalibacteraceae</taxon>
        <taxon>Hydrogeniiclostridium</taxon>
    </lineage>
</organism>
<feature type="transmembrane region" description="Helical" evidence="7">
    <location>
        <begin position="61"/>
        <end position="83"/>
    </location>
</feature>
<keyword evidence="4" id="KW-0067">ATP-binding</keyword>
<dbReference type="Gene3D" id="1.20.1560.10">
    <property type="entry name" value="ABC transporter type 1, transmembrane domain"/>
    <property type="match status" value="1"/>
</dbReference>
<evidence type="ECO:0000256" key="6">
    <source>
        <dbReference type="ARBA" id="ARBA00023136"/>
    </source>
</evidence>
<evidence type="ECO:0000313" key="11">
    <source>
        <dbReference type="Proteomes" id="UP000249377"/>
    </source>
</evidence>
<evidence type="ECO:0000313" key="10">
    <source>
        <dbReference type="EMBL" id="RAQ29244.1"/>
    </source>
</evidence>
<dbReference type="AlphaFoldDB" id="A0A328UH03"/>
<feature type="domain" description="ABC transmembrane type-1" evidence="9">
    <location>
        <begin position="39"/>
        <end position="316"/>
    </location>
</feature>
<evidence type="ECO:0000259" key="8">
    <source>
        <dbReference type="PROSITE" id="PS50893"/>
    </source>
</evidence>
<dbReference type="InterPro" id="IPR036640">
    <property type="entry name" value="ABC1_TM_sf"/>
</dbReference>
<evidence type="ECO:0000256" key="5">
    <source>
        <dbReference type="ARBA" id="ARBA00022989"/>
    </source>
</evidence>
<evidence type="ECO:0000256" key="7">
    <source>
        <dbReference type="SAM" id="Phobius"/>
    </source>
</evidence>
<reference evidence="10 11" key="1">
    <citation type="submission" date="2018-06" db="EMBL/GenBank/DDBJ databases">
        <title>Noncontiguous genome sequence of Ruminococcaceae bacterium ASD2818.</title>
        <authorList>
            <person name="Chaplin A.V."/>
            <person name="Sokolova S.R."/>
            <person name="Kochetkova T.O."/>
            <person name="Goltsov A.Y."/>
            <person name="Trofimov D.Y."/>
            <person name="Efimov B.A."/>
        </authorList>
    </citation>
    <scope>NUCLEOTIDE SEQUENCE [LARGE SCALE GENOMIC DNA]</scope>
    <source>
        <strain evidence="10 11">ASD2818</strain>
    </source>
</reference>
<evidence type="ECO:0000256" key="2">
    <source>
        <dbReference type="ARBA" id="ARBA00022692"/>
    </source>
</evidence>
<evidence type="ECO:0000256" key="4">
    <source>
        <dbReference type="ARBA" id="ARBA00022840"/>
    </source>
</evidence>
<dbReference type="Pfam" id="PF00005">
    <property type="entry name" value="ABC_tran"/>
    <property type="match status" value="1"/>
</dbReference>
<dbReference type="Gene3D" id="3.40.50.300">
    <property type="entry name" value="P-loop containing nucleotide triphosphate hydrolases"/>
    <property type="match status" value="1"/>
</dbReference>
<dbReference type="InterPro" id="IPR003593">
    <property type="entry name" value="AAA+_ATPase"/>
</dbReference>
<dbReference type="SMART" id="SM00382">
    <property type="entry name" value="AAA"/>
    <property type="match status" value="1"/>
</dbReference>
<dbReference type="GO" id="GO:0140359">
    <property type="term" value="F:ABC-type transporter activity"/>
    <property type="evidence" value="ECO:0007669"/>
    <property type="project" value="InterPro"/>
</dbReference>
<accession>A0A328UH03</accession>
<dbReference type="GO" id="GO:0034040">
    <property type="term" value="F:ATPase-coupled lipid transmembrane transporter activity"/>
    <property type="evidence" value="ECO:0007669"/>
    <property type="project" value="TreeGrafter"/>
</dbReference>
<dbReference type="InterPro" id="IPR011527">
    <property type="entry name" value="ABC1_TM_dom"/>
</dbReference>
<feature type="transmembrane region" description="Helical" evidence="7">
    <location>
        <begin position="27"/>
        <end position="49"/>
    </location>
</feature>
<dbReference type="InterPro" id="IPR003439">
    <property type="entry name" value="ABC_transporter-like_ATP-bd"/>
</dbReference>
<feature type="domain" description="ABC transporter" evidence="8">
    <location>
        <begin position="352"/>
        <end position="592"/>
    </location>
</feature>
<dbReference type="PANTHER" id="PTHR24221">
    <property type="entry name" value="ATP-BINDING CASSETTE SUB-FAMILY B"/>
    <property type="match status" value="1"/>
</dbReference>
<dbReference type="PROSITE" id="PS50893">
    <property type="entry name" value="ABC_TRANSPORTER_2"/>
    <property type="match status" value="1"/>
</dbReference>
<sequence>MKEKKQYSSWGGIRYILQSICAEDKRLLLYLLIRIPSLVLLPLCTIFLPKLVIDEVVNQQSIAHILATVGSLTVAMMVLNVLLEQTQAQITARSNQYYTRIRAKVSAKMVDTDYINIESHEGQVKREKAIMRNYSGDNVGVEMIANSAVNVAANLLGFFTYSSILFTLNPLILLLLIAITAVNYIFLKYMNRYEMKNLQERAEFERQMNYVHDNINLQSGKDIRLYHMKEWLDARFRVGLEGRNKLIHAFVKRLFAGSFLEKTLMLLRDGIVYFYLIYLVLNARIAVSDFVLYFGAVSGFSTWISQLLKEFHNIERSGMFAAHTKEYLDMPDFSNRGAGAALPDYSENPLSIEFRDVEFTYPGAKEPAIRNFNLKIRPGEKLAVVGVNGAGKTTLVKLLCGLYAPQKGEVRINGVPSTAFNRDEYYTLFSSAFQDVNLLPITIGEDVSMTMDGAFDRERVWRCLETAGLKERVERMKDGLDTHMGKELYPDAVELSGGEKQKLVFARALYRDAPILVLDEPTAALDPIAENRMYLQYHRVSEHKTSLFISHRLSSTKFCDRIILVGNGTILEMGTHEELLALNGKYSEMFRVQSQYYQDDFEMEGAVEYGE</sequence>
<comment type="subcellular location">
    <subcellularLocation>
        <location evidence="1">Cell membrane</location>
        <topology evidence="1">Multi-pass membrane protein</topology>
    </subcellularLocation>
</comment>
<feature type="transmembrane region" description="Helical" evidence="7">
    <location>
        <begin position="167"/>
        <end position="187"/>
    </location>
</feature>
<dbReference type="InterPro" id="IPR039421">
    <property type="entry name" value="Type_1_exporter"/>
</dbReference>
<dbReference type="Proteomes" id="UP000249377">
    <property type="component" value="Unassembled WGS sequence"/>
</dbReference>
<evidence type="ECO:0008006" key="12">
    <source>
        <dbReference type="Google" id="ProtNLM"/>
    </source>
</evidence>
<proteinExistence type="predicted"/>
<name>A0A328UH03_9FIRM</name>
<comment type="caution">
    <text evidence="10">The sequence shown here is derived from an EMBL/GenBank/DDBJ whole genome shotgun (WGS) entry which is preliminary data.</text>
</comment>
<dbReference type="GO" id="GO:0005524">
    <property type="term" value="F:ATP binding"/>
    <property type="evidence" value="ECO:0007669"/>
    <property type="project" value="UniProtKB-KW"/>
</dbReference>
<dbReference type="PROSITE" id="PS00211">
    <property type="entry name" value="ABC_TRANSPORTER_1"/>
    <property type="match status" value="1"/>
</dbReference>
<dbReference type="PANTHER" id="PTHR24221:SF646">
    <property type="entry name" value="HAEMOLYSIN SECRETION ATP-BINDING PROTEIN"/>
    <property type="match status" value="1"/>
</dbReference>
<evidence type="ECO:0000256" key="1">
    <source>
        <dbReference type="ARBA" id="ARBA00004651"/>
    </source>
</evidence>
<dbReference type="InterPro" id="IPR027417">
    <property type="entry name" value="P-loop_NTPase"/>
</dbReference>
<dbReference type="GO" id="GO:0016887">
    <property type="term" value="F:ATP hydrolysis activity"/>
    <property type="evidence" value="ECO:0007669"/>
    <property type="project" value="InterPro"/>
</dbReference>
<dbReference type="RefSeq" id="WP_112332475.1">
    <property type="nucleotide sequence ID" value="NZ_JBKYJQ010000011.1"/>
</dbReference>
<feature type="transmembrane region" description="Helical" evidence="7">
    <location>
        <begin position="272"/>
        <end position="296"/>
    </location>
</feature>
<keyword evidence="11" id="KW-1185">Reference proteome</keyword>
<protein>
    <recommendedName>
        <fullName evidence="12">ABC transporter ATP-binding protein</fullName>
    </recommendedName>
</protein>
<evidence type="ECO:0000256" key="3">
    <source>
        <dbReference type="ARBA" id="ARBA00022741"/>
    </source>
</evidence>
<keyword evidence="3" id="KW-0547">Nucleotide-binding</keyword>
<keyword evidence="5 7" id="KW-1133">Transmembrane helix</keyword>
<dbReference type="GO" id="GO:0005886">
    <property type="term" value="C:plasma membrane"/>
    <property type="evidence" value="ECO:0007669"/>
    <property type="project" value="UniProtKB-SubCell"/>
</dbReference>
<dbReference type="SUPFAM" id="SSF90123">
    <property type="entry name" value="ABC transporter transmembrane region"/>
    <property type="match status" value="1"/>
</dbReference>
<feature type="transmembrane region" description="Helical" evidence="7">
    <location>
        <begin position="139"/>
        <end position="161"/>
    </location>
</feature>
<dbReference type="SUPFAM" id="SSF52540">
    <property type="entry name" value="P-loop containing nucleoside triphosphate hydrolases"/>
    <property type="match status" value="1"/>
</dbReference>
<keyword evidence="2 7" id="KW-0812">Transmembrane</keyword>
<dbReference type="PROSITE" id="PS50929">
    <property type="entry name" value="ABC_TM1F"/>
    <property type="match status" value="1"/>
</dbReference>